<feature type="domain" description="GGDEF" evidence="1">
    <location>
        <begin position="203"/>
        <end position="327"/>
    </location>
</feature>
<dbReference type="SUPFAM" id="SSF55073">
    <property type="entry name" value="Nucleotide cyclase"/>
    <property type="match status" value="1"/>
</dbReference>
<dbReference type="RefSeq" id="WP_249304532.1">
    <property type="nucleotide sequence ID" value="NZ_JACRSW010000027.1"/>
</dbReference>
<dbReference type="PANTHER" id="PTHR45138:SF9">
    <property type="entry name" value="DIGUANYLATE CYCLASE DGCM-RELATED"/>
    <property type="match status" value="1"/>
</dbReference>
<dbReference type="EMBL" id="JACRSW010000027">
    <property type="protein sequence ID" value="MBC8557405.1"/>
    <property type="molecule type" value="Genomic_DNA"/>
</dbReference>
<dbReference type="InterPro" id="IPR000160">
    <property type="entry name" value="GGDEF_dom"/>
</dbReference>
<comment type="caution">
    <text evidence="2">The sequence shown here is derived from an EMBL/GenBank/DDBJ whole genome shotgun (WGS) entry which is preliminary data.</text>
</comment>
<dbReference type="SUPFAM" id="SSF55781">
    <property type="entry name" value="GAF domain-like"/>
    <property type="match status" value="1"/>
</dbReference>
<dbReference type="Gene3D" id="3.30.70.270">
    <property type="match status" value="1"/>
</dbReference>
<evidence type="ECO:0000313" key="3">
    <source>
        <dbReference type="Proteomes" id="UP000637513"/>
    </source>
</evidence>
<dbReference type="PANTHER" id="PTHR45138">
    <property type="entry name" value="REGULATORY COMPONENTS OF SENSORY TRANSDUCTION SYSTEM"/>
    <property type="match status" value="1"/>
</dbReference>
<evidence type="ECO:0000259" key="1">
    <source>
        <dbReference type="PROSITE" id="PS50887"/>
    </source>
</evidence>
<reference evidence="2 3" key="1">
    <citation type="submission" date="2020-08" db="EMBL/GenBank/DDBJ databases">
        <title>Genome public.</title>
        <authorList>
            <person name="Liu C."/>
            <person name="Sun Q."/>
        </authorList>
    </citation>
    <scope>NUCLEOTIDE SEQUENCE [LARGE SCALE GENOMIC DNA]</scope>
    <source>
        <strain evidence="2 3">BX3</strain>
    </source>
</reference>
<dbReference type="Proteomes" id="UP000637513">
    <property type="component" value="Unassembled WGS sequence"/>
</dbReference>
<dbReference type="InterPro" id="IPR050469">
    <property type="entry name" value="Diguanylate_Cyclase"/>
</dbReference>
<protein>
    <submittedName>
        <fullName evidence="2">GGDEF domain-containing protein</fullName>
    </submittedName>
</protein>
<dbReference type="SMART" id="SM00267">
    <property type="entry name" value="GGDEF"/>
    <property type="match status" value="1"/>
</dbReference>
<evidence type="ECO:0000313" key="2">
    <source>
        <dbReference type="EMBL" id="MBC8557405.1"/>
    </source>
</evidence>
<dbReference type="Pfam" id="PF00990">
    <property type="entry name" value="GGDEF"/>
    <property type="match status" value="1"/>
</dbReference>
<sequence length="327" mass="38439">MGKINHEKFITDMIRYASSAESPEHIINQILKYICENLKSDRAYIFEDNGDGTYDNTYEWCREGVTQEIDNLKNVPYDGALEVWFREYEKSHNIMIQDLEEYRKVSEPMYQILKPQGIKTLVTGPIEINGKYIGFYGVDNPPAAYMNNTSVLINMMEFVISMMIRLRDYAKVVERSATHDQLTNCKNRRAMQWVYDTEFDKEQSMMVVMCDLNGLKKINDTKGHGFGDRYICDAVEILNACFETENVYRVGGDEFVVILMGAKPEQIEQYTEKLNMYQELKKISMSFGFAYRHNAKEPFDNLLREADRKMYQEKEKYYREMGKISRK</sequence>
<dbReference type="InterPro" id="IPR043128">
    <property type="entry name" value="Rev_trsase/Diguanyl_cyclase"/>
</dbReference>
<name>A0ABR7MV94_9FIRM</name>
<dbReference type="InterPro" id="IPR029016">
    <property type="entry name" value="GAF-like_dom_sf"/>
</dbReference>
<proteinExistence type="predicted"/>
<organism evidence="2 3">
    <name type="scientific">Jutongia hominis</name>
    <dbReference type="NCBI Taxonomy" id="2763664"/>
    <lineage>
        <taxon>Bacteria</taxon>
        <taxon>Bacillati</taxon>
        <taxon>Bacillota</taxon>
        <taxon>Clostridia</taxon>
        <taxon>Lachnospirales</taxon>
        <taxon>Lachnospiraceae</taxon>
        <taxon>Jutongia</taxon>
    </lineage>
</organism>
<dbReference type="CDD" id="cd01949">
    <property type="entry name" value="GGDEF"/>
    <property type="match status" value="1"/>
</dbReference>
<dbReference type="PROSITE" id="PS50887">
    <property type="entry name" value="GGDEF"/>
    <property type="match status" value="1"/>
</dbReference>
<keyword evidence="3" id="KW-1185">Reference proteome</keyword>
<gene>
    <name evidence="2" type="ORF">H8700_06770</name>
</gene>
<dbReference type="InterPro" id="IPR029787">
    <property type="entry name" value="Nucleotide_cyclase"/>
</dbReference>
<dbReference type="NCBIfam" id="TIGR00254">
    <property type="entry name" value="GGDEF"/>
    <property type="match status" value="1"/>
</dbReference>
<accession>A0ABR7MV94</accession>
<dbReference type="Gene3D" id="3.30.450.40">
    <property type="match status" value="1"/>
</dbReference>